<proteinExistence type="predicted"/>
<sequence length="102" mass="11656">MDNLNELLQESIDLLDEIYELALKEDCEKIRVHYQTLASNINSFCTLLLQDNKEIVIFIIRLMEAMYVALNAGDCVNILDISKYELQPILVQIFEGIGGYNG</sequence>
<dbReference type="EMBL" id="WAGX01000008">
    <property type="protein sequence ID" value="KAB1434328.1"/>
    <property type="molecule type" value="Genomic_DNA"/>
</dbReference>
<comment type="caution">
    <text evidence="1">The sequence shown here is derived from an EMBL/GenBank/DDBJ whole genome shotgun (WGS) entry which is preliminary data.</text>
</comment>
<evidence type="ECO:0000313" key="1">
    <source>
        <dbReference type="EMBL" id="KAB1434328.1"/>
    </source>
</evidence>
<dbReference type="AlphaFoldDB" id="A0A7V7QHD6"/>
<name>A0A7V7QHD6_9FIRM</name>
<evidence type="ECO:0000313" key="2">
    <source>
        <dbReference type="Proteomes" id="UP000461768"/>
    </source>
</evidence>
<organism evidence="1 2">
    <name type="scientific">Candidatus Galacturonatibacter soehngenii</name>
    <dbReference type="NCBI Taxonomy" id="2307010"/>
    <lineage>
        <taxon>Bacteria</taxon>
        <taxon>Bacillati</taxon>
        <taxon>Bacillota</taxon>
        <taxon>Clostridia</taxon>
        <taxon>Lachnospirales</taxon>
        <taxon>Lachnospiraceae</taxon>
        <taxon>Candidatus Galacturonatibacter</taxon>
    </lineage>
</organism>
<dbReference type="Proteomes" id="UP000461768">
    <property type="component" value="Unassembled WGS sequence"/>
</dbReference>
<accession>A0A7V7QHD6</accession>
<dbReference type="RefSeq" id="WP_151148346.1">
    <property type="nucleotide sequence ID" value="NZ_WAGX01000008.1"/>
</dbReference>
<keyword evidence="2" id="KW-1185">Reference proteome</keyword>
<reference evidence="1 2" key="1">
    <citation type="submission" date="2019-09" db="EMBL/GenBank/DDBJ databases">
        <authorList>
            <person name="Valk L.C."/>
        </authorList>
    </citation>
    <scope>NUCLEOTIDE SEQUENCE [LARGE SCALE GENOMIC DNA]</scope>
    <source>
        <strain evidence="1">GalUA</strain>
    </source>
</reference>
<reference evidence="1 2" key="2">
    <citation type="submission" date="2020-02" db="EMBL/GenBank/DDBJ databases">
        <title>Candidatus Galacturonibacter soehngenii shows hetero-acetogenic catabolism of galacturonic acid but lacks a canonical carbon monoxide dehydrogenase/acetyl-CoA synthase complex.</title>
        <authorList>
            <person name="Diender M."/>
            <person name="Stouten G.R."/>
            <person name="Petersen J.F."/>
            <person name="Nielsen P.H."/>
            <person name="Dueholm M.S."/>
            <person name="Pronk J.T."/>
            <person name="Van Loosdrecht M.C.M."/>
        </authorList>
    </citation>
    <scope>NUCLEOTIDE SEQUENCE [LARGE SCALE GENOMIC DNA]</scope>
    <source>
        <strain evidence="1">GalUA</strain>
    </source>
</reference>
<protein>
    <submittedName>
        <fullName evidence="1">Uncharacterized protein</fullName>
    </submittedName>
</protein>
<gene>
    <name evidence="1" type="ORF">F7O84_17730</name>
</gene>